<reference evidence="2" key="2">
    <citation type="submission" date="2012-01" db="EMBL/GenBank/DDBJ databases">
        <title>Noncontiguous Finished sequence of chromosome of Saccharomonospora glauca K62.</title>
        <authorList>
            <consortium name="US DOE Joint Genome Institute"/>
            <person name="Lucas S."/>
            <person name="Han J."/>
            <person name="Lapidus A."/>
            <person name="Cheng J.-F."/>
            <person name="Goodwin L."/>
            <person name="Pitluck S."/>
            <person name="Peters L."/>
            <person name="Mikhailova N."/>
            <person name="Held B."/>
            <person name="Detter J.C."/>
            <person name="Han C."/>
            <person name="Tapia R."/>
            <person name="Land M."/>
            <person name="Hauser L."/>
            <person name="Kyrpides N."/>
            <person name="Ivanova N."/>
            <person name="Pagani I."/>
            <person name="Brambilla E.-M."/>
            <person name="Klenk H.-P."/>
            <person name="Woyke T."/>
        </authorList>
    </citation>
    <scope>NUCLEOTIDE SEQUENCE [LARGE SCALE GENOMIC DNA]</scope>
    <source>
        <strain evidence="2">K62</strain>
        <plasmid evidence="2">pSACGL01</plasmid>
    </source>
</reference>
<dbReference type="EMBL" id="CM001485">
    <property type="protein sequence ID" value="EIF01237.1"/>
    <property type="molecule type" value="Genomic_DNA"/>
</dbReference>
<dbReference type="AlphaFoldDB" id="H1JNY6"/>
<protein>
    <submittedName>
        <fullName evidence="1">Uncharacterized protein</fullName>
    </submittedName>
</protein>
<evidence type="ECO:0000313" key="2">
    <source>
        <dbReference type="Proteomes" id="UP000005087"/>
    </source>
</evidence>
<name>H1JNY6_9PSEU</name>
<organism evidence="1 2">
    <name type="scientific">Saccharomonospora glauca K62</name>
    <dbReference type="NCBI Taxonomy" id="928724"/>
    <lineage>
        <taxon>Bacteria</taxon>
        <taxon>Bacillati</taxon>
        <taxon>Actinomycetota</taxon>
        <taxon>Actinomycetes</taxon>
        <taxon>Pseudonocardiales</taxon>
        <taxon>Pseudonocardiaceae</taxon>
        <taxon>Saccharomonospora</taxon>
    </lineage>
</organism>
<proteinExistence type="predicted"/>
<keyword evidence="1" id="KW-0614">Plasmid</keyword>
<accession>H1JNY6</accession>
<evidence type="ECO:0000313" key="1">
    <source>
        <dbReference type="EMBL" id="EIF01237.1"/>
    </source>
</evidence>
<dbReference type="RefSeq" id="WP_005467155.1">
    <property type="nucleotide sequence ID" value="NZ_CM001485.1"/>
</dbReference>
<dbReference type="HOGENOM" id="CLU_2901543_0_0_11"/>
<keyword evidence="2" id="KW-1185">Reference proteome</keyword>
<geneLocation type="plasmid" evidence="1 2">
    <name>pSACGL01</name>
</geneLocation>
<gene>
    <name evidence="1" type="ORF">SacglDRAFT_00023</name>
</gene>
<reference evidence="1 2" key="1">
    <citation type="submission" date="2011-09" db="EMBL/GenBank/DDBJ databases">
        <authorList>
            <consortium name="US DOE Joint Genome Institute (JGI-PGF)"/>
            <person name="Lucas S."/>
            <person name="Han J."/>
            <person name="Lapidus A."/>
            <person name="Cheng J.-F."/>
            <person name="Goodwin L."/>
            <person name="Pitluck S."/>
            <person name="Peters L."/>
            <person name="Land M.L."/>
            <person name="Hauser L."/>
            <person name="Brambilla E."/>
            <person name="Klenk H.-P."/>
            <person name="Woyke T.J."/>
        </authorList>
    </citation>
    <scope>NUCLEOTIDE SEQUENCE [LARGE SCALE GENOMIC DNA]</scope>
    <source>
        <strain evidence="1 2">K62</strain>
        <plasmid evidence="1 2">pSACGL01</plasmid>
    </source>
</reference>
<dbReference type="Proteomes" id="UP000005087">
    <property type="component" value="Plasmid pSACGL01"/>
</dbReference>
<sequence length="62" mass="6663">MSTLTTATADTEVGRRIRALLDELSFVRSESYRAVHTAIEVETAEADVWAAIADAATTPIPT</sequence>